<gene>
    <name evidence="1" type="ORF">HPB47_002767</name>
</gene>
<comment type="caution">
    <text evidence="1">The sequence shown here is derived from an EMBL/GenBank/DDBJ whole genome shotgun (WGS) entry which is preliminary data.</text>
</comment>
<evidence type="ECO:0000313" key="2">
    <source>
        <dbReference type="Proteomes" id="UP000805193"/>
    </source>
</evidence>
<evidence type="ECO:0000313" key="1">
    <source>
        <dbReference type="EMBL" id="KAG0421337.1"/>
    </source>
</evidence>
<sequence length="227" mass="25815">MRKLQVPPQGPADKEVQKKTCQDNGRNTAHRLRASNRKARRLVSKVKALSNTIANMKRATAATAEKILQEKLQCLPLKQQLAVKQCFEAAKRKSTRGMAYDKEWMLECILLRMRSPKLYDYIRRQSILVLPGRSTIRKYMSNYKGSFGFNDQMLRTLKKKTCAMKPFKCHGGLVLDEMKLSEHLSVDTAGKVAGFVDLGPYTPQEEERLLSDHGLVVMFVPLVGSWT</sequence>
<keyword evidence="2" id="KW-1185">Reference proteome</keyword>
<dbReference type="EMBL" id="JABSTQ010010380">
    <property type="protein sequence ID" value="KAG0421337.1"/>
    <property type="molecule type" value="Genomic_DNA"/>
</dbReference>
<reference evidence="1 2" key="1">
    <citation type="journal article" date="2020" name="Cell">
        <title>Large-Scale Comparative Analyses of Tick Genomes Elucidate Their Genetic Diversity and Vector Capacities.</title>
        <authorList>
            <consortium name="Tick Genome and Microbiome Consortium (TIGMIC)"/>
            <person name="Jia N."/>
            <person name="Wang J."/>
            <person name="Shi W."/>
            <person name="Du L."/>
            <person name="Sun Y."/>
            <person name="Zhan W."/>
            <person name="Jiang J.F."/>
            <person name="Wang Q."/>
            <person name="Zhang B."/>
            <person name="Ji P."/>
            <person name="Bell-Sakyi L."/>
            <person name="Cui X.M."/>
            <person name="Yuan T.T."/>
            <person name="Jiang B.G."/>
            <person name="Yang W.F."/>
            <person name="Lam T.T."/>
            <person name="Chang Q.C."/>
            <person name="Ding S.J."/>
            <person name="Wang X.J."/>
            <person name="Zhu J.G."/>
            <person name="Ruan X.D."/>
            <person name="Zhao L."/>
            <person name="Wei J.T."/>
            <person name="Ye R.Z."/>
            <person name="Que T.C."/>
            <person name="Du C.H."/>
            <person name="Zhou Y.H."/>
            <person name="Cheng J.X."/>
            <person name="Dai P.F."/>
            <person name="Guo W.B."/>
            <person name="Han X.H."/>
            <person name="Huang E.J."/>
            <person name="Li L.F."/>
            <person name="Wei W."/>
            <person name="Gao Y.C."/>
            <person name="Liu J.Z."/>
            <person name="Shao H.Z."/>
            <person name="Wang X."/>
            <person name="Wang C.C."/>
            <person name="Yang T.C."/>
            <person name="Huo Q.B."/>
            <person name="Li W."/>
            <person name="Chen H.Y."/>
            <person name="Chen S.E."/>
            <person name="Zhou L.G."/>
            <person name="Ni X.B."/>
            <person name="Tian J.H."/>
            <person name="Sheng Y."/>
            <person name="Liu T."/>
            <person name="Pan Y.S."/>
            <person name="Xia L.Y."/>
            <person name="Li J."/>
            <person name="Zhao F."/>
            <person name="Cao W.C."/>
        </authorList>
    </citation>
    <scope>NUCLEOTIDE SEQUENCE [LARGE SCALE GENOMIC DNA]</scope>
    <source>
        <strain evidence="1">Iper-2018</strain>
    </source>
</reference>
<name>A0AC60PKH5_IXOPE</name>
<organism evidence="1 2">
    <name type="scientific">Ixodes persulcatus</name>
    <name type="common">Taiga tick</name>
    <dbReference type="NCBI Taxonomy" id="34615"/>
    <lineage>
        <taxon>Eukaryota</taxon>
        <taxon>Metazoa</taxon>
        <taxon>Ecdysozoa</taxon>
        <taxon>Arthropoda</taxon>
        <taxon>Chelicerata</taxon>
        <taxon>Arachnida</taxon>
        <taxon>Acari</taxon>
        <taxon>Parasitiformes</taxon>
        <taxon>Ixodida</taxon>
        <taxon>Ixodoidea</taxon>
        <taxon>Ixodidae</taxon>
        <taxon>Ixodinae</taxon>
        <taxon>Ixodes</taxon>
    </lineage>
</organism>
<protein>
    <submittedName>
        <fullName evidence="1">Uncharacterized protein</fullName>
    </submittedName>
</protein>
<accession>A0AC60PKH5</accession>
<dbReference type="Proteomes" id="UP000805193">
    <property type="component" value="Unassembled WGS sequence"/>
</dbReference>
<proteinExistence type="predicted"/>